<dbReference type="GeneID" id="95374924"/>
<evidence type="ECO:0000313" key="8">
    <source>
        <dbReference type="EMBL" id="MCY9597390.1"/>
    </source>
</evidence>
<dbReference type="Proteomes" id="UP001527202">
    <property type="component" value="Unassembled WGS sequence"/>
</dbReference>
<evidence type="ECO:0000256" key="6">
    <source>
        <dbReference type="SAM" id="MobiDB-lite"/>
    </source>
</evidence>
<dbReference type="OrthoDB" id="1992988at2"/>
<gene>
    <name evidence="8" type="ORF">M5X16_16635</name>
    <name evidence="9" type="ORF">PC41400_08880</name>
</gene>
<protein>
    <submittedName>
        <fullName evidence="9">ABC transporter substrate-binding protein</fullName>
    </submittedName>
    <submittedName>
        <fullName evidence="8">Extracellular solute-binding protein</fullName>
    </submittedName>
</protein>
<dbReference type="EMBL" id="JAMDMJ010000021">
    <property type="protein sequence ID" value="MCY9597390.1"/>
    <property type="molecule type" value="Genomic_DNA"/>
</dbReference>
<accession>A0A410WTX6</accession>
<evidence type="ECO:0000256" key="7">
    <source>
        <dbReference type="SAM" id="SignalP"/>
    </source>
</evidence>
<keyword evidence="5" id="KW-0449">Lipoprotein</keyword>
<dbReference type="Pfam" id="PF01547">
    <property type="entry name" value="SBP_bac_1"/>
    <property type="match status" value="1"/>
</dbReference>
<dbReference type="Proteomes" id="UP000288943">
    <property type="component" value="Chromosome"/>
</dbReference>
<evidence type="ECO:0000256" key="1">
    <source>
        <dbReference type="ARBA" id="ARBA00022475"/>
    </source>
</evidence>
<feature type="chain" id="PRO_5039324008" evidence="7">
    <location>
        <begin position="20"/>
        <end position="466"/>
    </location>
</feature>
<feature type="compositionally biased region" description="Polar residues" evidence="6">
    <location>
        <begin position="22"/>
        <end position="36"/>
    </location>
</feature>
<dbReference type="EMBL" id="CP026520">
    <property type="protein sequence ID" value="QAV17771.1"/>
    <property type="molecule type" value="Genomic_DNA"/>
</dbReference>
<dbReference type="PANTHER" id="PTHR43649:SF33">
    <property type="entry name" value="POLYGALACTURONAN_RHAMNOGALACTURONAN-BINDING PROTEIN YTCQ"/>
    <property type="match status" value="1"/>
</dbReference>
<evidence type="ECO:0000313" key="11">
    <source>
        <dbReference type="Proteomes" id="UP001527202"/>
    </source>
</evidence>
<organism evidence="9 10">
    <name type="scientific">Paenibacillus chitinolyticus</name>
    <dbReference type="NCBI Taxonomy" id="79263"/>
    <lineage>
        <taxon>Bacteria</taxon>
        <taxon>Bacillati</taxon>
        <taxon>Bacillota</taxon>
        <taxon>Bacilli</taxon>
        <taxon>Bacillales</taxon>
        <taxon>Paenibacillaceae</taxon>
        <taxon>Paenibacillus</taxon>
    </lineage>
</organism>
<feature type="region of interest" description="Disordered" evidence="6">
    <location>
        <begin position="22"/>
        <end position="55"/>
    </location>
</feature>
<keyword evidence="4" id="KW-0564">Palmitate</keyword>
<dbReference type="PANTHER" id="PTHR43649">
    <property type="entry name" value="ARABINOSE-BINDING PROTEIN-RELATED"/>
    <property type="match status" value="1"/>
</dbReference>
<evidence type="ECO:0000313" key="10">
    <source>
        <dbReference type="Proteomes" id="UP000288943"/>
    </source>
</evidence>
<dbReference type="SUPFAM" id="SSF53850">
    <property type="entry name" value="Periplasmic binding protein-like II"/>
    <property type="match status" value="1"/>
</dbReference>
<dbReference type="AlphaFoldDB" id="A0A410WTX6"/>
<name>A0A410WTX6_9BACL</name>
<keyword evidence="11" id="KW-1185">Reference proteome</keyword>
<dbReference type="KEGG" id="pchi:PC41400_08880"/>
<evidence type="ECO:0000256" key="4">
    <source>
        <dbReference type="ARBA" id="ARBA00023139"/>
    </source>
</evidence>
<keyword evidence="2 7" id="KW-0732">Signal</keyword>
<evidence type="ECO:0000313" key="9">
    <source>
        <dbReference type="EMBL" id="QAV17771.1"/>
    </source>
</evidence>
<dbReference type="InterPro" id="IPR006059">
    <property type="entry name" value="SBP"/>
</dbReference>
<feature type="compositionally biased region" description="Basic and acidic residues" evidence="6">
    <location>
        <begin position="37"/>
        <end position="54"/>
    </location>
</feature>
<evidence type="ECO:0000256" key="3">
    <source>
        <dbReference type="ARBA" id="ARBA00023136"/>
    </source>
</evidence>
<reference evidence="8 11" key="2">
    <citation type="submission" date="2022-05" db="EMBL/GenBank/DDBJ databases">
        <title>Genome Sequencing of Bee-Associated Microbes.</title>
        <authorList>
            <person name="Dunlap C."/>
        </authorList>
    </citation>
    <scope>NUCLEOTIDE SEQUENCE [LARGE SCALE GENOMIC DNA]</scope>
    <source>
        <strain evidence="8 11">NRRL B-23120</strain>
    </source>
</reference>
<keyword evidence="3" id="KW-0472">Membrane</keyword>
<keyword evidence="1" id="KW-1003">Cell membrane</keyword>
<evidence type="ECO:0000256" key="2">
    <source>
        <dbReference type="ARBA" id="ARBA00022729"/>
    </source>
</evidence>
<dbReference type="InterPro" id="IPR050490">
    <property type="entry name" value="Bact_solute-bd_prot1"/>
</dbReference>
<dbReference type="Gene3D" id="3.40.190.10">
    <property type="entry name" value="Periplasmic binding protein-like II"/>
    <property type="match status" value="1"/>
</dbReference>
<proteinExistence type="predicted"/>
<dbReference type="PROSITE" id="PS51257">
    <property type="entry name" value="PROKAR_LIPOPROTEIN"/>
    <property type="match status" value="1"/>
</dbReference>
<evidence type="ECO:0000256" key="5">
    <source>
        <dbReference type="ARBA" id="ARBA00023288"/>
    </source>
</evidence>
<dbReference type="RefSeq" id="WP_042231117.1">
    <property type="nucleotide sequence ID" value="NZ_CP026520.1"/>
</dbReference>
<reference evidence="9 10" key="1">
    <citation type="submission" date="2018-01" db="EMBL/GenBank/DDBJ databases">
        <title>The whole genome sequencing and assembly of Paenibacillus chitinolyticus KCCM 41400 strain.</title>
        <authorList>
            <person name="Kim J.-Y."/>
            <person name="Park M.-K."/>
            <person name="Lee Y.-J."/>
            <person name="Yi H."/>
            <person name="Bahn Y.-S."/>
            <person name="Kim J.F."/>
            <person name="Lee D.-W."/>
        </authorList>
    </citation>
    <scope>NUCLEOTIDE SEQUENCE [LARGE SCALE GENOMIC DNA]</scope>
    <source>
        <strain evidence="9 10">KCCM 41400</strain>
    </source>
</reference>
<sequence>MRKISFILIAVILMISASACSSRTGNGEAAGTQNGDKTTESPDGGKIEEKKSDGGPKTIVFSTFFPDDFFKDAKKRYEAKHPNITIELKYVETDDAHGEENSEKFIKTTNTALLSGKGPDLIEMDLLPIGNYVNKKLLANMSEMMDKDPSFKREQYFTNILDNVKLNGGVYGMPLNFFTYAFIGNETAIEKSGLKIEDKNWNWSQFADVAKELMKDGNPKNKSALFSTPEYLLNERVKEQYAAFVDPVNRKANFETAAFTGLMKQVKSLFDDQIATEKPVPALFRSESIVSPEYYIRDLKQSEYLSKGYEFTSKLYAKPHAEGQKAGGYFRTYKTIGINEKSSVKEEAWDFLKFMLSDEVQQGPDHAGFPLNKSVYEKRVKELLKVGKVKSDQEMGVLKDKVFDITAKDIQDLDRFLSEAIYPVEFKPSKIEEIIMEEAKSYFKGQKSAEAAAKLIQNRVTTFLNE</sequence>
<feature type="signal peptide" evidence="7">
    <location>
        <begin position="1"/>
        <end position="19"/>
    </location>
</feature>